<evidence type="ECO:0000313" key="7">
    <source>
        <dbReference type="Proteomes" id="UP000031523"/>
    </source>
</evidence>
<evidence type="ECO:0000313" key="6">
    <source>
        <dbReference type="EMBL" id="AJE80527.1"/>
    </source>
</evidence>
<dbReference type="GO" id="GO:0005737">
    <property type="term" value="C:cytoplasm"/>
    <property type="evidence" value="ECO:0007669"/>
    <property type="project" value="TreeGrafter"/>
</dbReference>
<dbReference type="KEGG" id="sals:SLNWT_0151"/>
<dbReference type="GO" id="GO:0004174">
    <property type="term" value="F:electron-transferring-flavoprotein dehydrogenase activity"/>
    <property type="evidence" value="ECO:0007669"/>
    <property type="project" value="TreeGrafter"/>
</dbReference>
<evidence type="ECO:0000256" key="1">
    <source>
        <dbReference type="ARBA" id="ARBA00006442"/>
    </source>
</evidence>
<evidence type="ECO:0000256" key="4">
    <source>
        <dbReference type="ARBA" id="ARBA00023002"/>
    </source>
</evidence>
<keyword evidence="3" id="KW-0274">FAD</keyword>
<name>A0A0B5EQU4_STRA4</name>
<evidence type="ECO:0000256" key="3">
    <source>
        <dbReference type="ARBA" id="ARBA00022827"/>
    </source>
</evidence>
<accession>A0A0B5EQU4</accession>
<dbReference type="PANTHER" id="PTHR43735:SF3">
    <property type="entry name" value="FERROPTOSIS SUPPRESSOR PROTEIN 1"/>
    <property type="match status" value="1"/>
</dbReference>
<keyword evidence="2" id="KW-0285">Flavoprotein</keyword>
<evidence type="ECO:0000256" key="2">
    <source>
        <dbReference type="ARBA" id="ARBA00022630"/>
    </source>
</evidence>
<dbReference type="Proteomes" id="UP000031523">
    <property type="component" value="Chromosome"/>
</dbReference>
<dbReference type="GO" id="GO:0050660">
    <property type="term" value="F:flavin adenine dinucleotide binding"/>
    <property type="evidence" value="ECO:0007669"/>
    <property type="project" value="TreeGrafter"/>
</dbReference>
<reference evidence="6 7" key="1">
    <citation type="submission" date="2015-01" db="EMBL/GenBank/DDBJ databases">
        <title>Enhanced salinomycin production by adjusting the supply of polyketide extender units in Streptomyce albus DSM 41398.</title>
        <authorList>
            <person name="Lu C."/>
        </authorList>
    </citation>
    <scope>NUCLEOTIDE SEQUENCE [LARGE SCALE GENOMIC DNA]</scope>
    <source>
        <strain evidence="7">ATCC 21838 / DSM 41398 / FERM P-419 / JCM 4703 / NBRC 107858</strain>
    </source>
</reference>
<dbReference type="InterPro" id="IPR023753">
    <property type="entry name" value="FAD/NAD-binding_dom"/>
</dbReference>
<evidence type="ECO:0000259" key="5">
    <source>
        <dbReference type="Pfam" id="PF07992"/>
    </source>
</evidence>
<comment type="similarity">
    <text evidence="1">Belongs to the FAD-dependent oxidoreductase family.</text>
</comment>
<feature type="domain" description="FAD/NAD(P)-binding" evidence="5">
    <location>
        <begin position="8"/>
        <end position="162"/>
    </location>
</feature>
<dbReference type="AlphaFoldDB" id="A0A0B5EQU4"/>
<dbReference type="InterPro" id="IPR036188">
    <property type="entry name" value="FAD/NAD-bd_sf"/>
</dbReference>
<dbReference type="Gene3D" id="3.50.50.100">
    <property type="match status" value="1"/>
</dbReference>
<dbReference type="SUPFAM" id="SSF51905">
    <property type="entry name" value="FAD/NAD(P)-binding domain"/>
    <property type="match status" value="1"/>
</dbReference>
<dbReference type="PANTHER" id="PTHR43735">
    <property type="entry name" value="APOPTOSIS-INDUCING FACTOR 1"/>
    <property type="match status" value="1"/>
</dbReference>
<gene>
    <name evidence="6" type="ORF">SLNWT_0151</name>
</gene>
<dbReference type="Pfam" id="PF07992">
    <property type="entry name" value="Pyr_redox_2"/>
    <property type="match status" value="1"/>
</dbReference>
<sequence length="256" mass="26703">MTPLATSDAVLLLGAGPVGLELAGEIKAAWPATAVTLVDPAHDILAGPHPSQFRAELRRKLDNLGVELVLGAPLVADPPTPSGVRAPFTVTTGEGRSVRADLWYRCHGAAPATGYLRGDLAVARLEDGRLAVTDELRLSGSATVFAIGDITAVPETKLAKAAELHAEVAAANIRSMITGKGGRHRYRPAPPGMSLPLGPAGGASYNAALGVLGADRTAELKGSPLRLDVYRARFGLHRPTDSTRHDRGQDMPASPR</sequence>
<keyword evidence="4" id="KW-0560">Oxidoreductase</keyword>
<proteinExistence type="inferred from homology"/>
<organism evidence="6 7">
    <name type="scientific">Streptomyces albus (strain ATCC 21838 / DSM 41398 / FERM P-419 / JCM 4703 / NBRC 107858)</name>
    <dbReference type="NCBI Taxonomy" id="1081613"/>
    <lineage>
        <taxon>Bacteria</taxon>
        <taxon>Bacillati</taxon>
        <taxon>Actinomycetota</taxon>
        <taxon>Actinomycetes</taxon>
        <taxon>Kitasatosporales</taxon>
        <taxon>Streptomycetaceae</taxon>
        <taxon>Streptomyces</taxon>
    </lineage>
</organism>
<keyword evidence="7" id="KW-1185">Reference proteome</keyword>
<dbReference type="EMBL" id="CP010519">
    <property type="protein sequence ID" value="AJE80527.1"/>
    <property type="molecule type" value="Genomic_DNA"/>
</dbReference>
<protein>
    <submittedName>
        <fullName evidence="6">FAD-dependent pyridine nucleotide-disulfide oxidoreductase</fullName>
    </submittedName>
</protein>